<dbReference type="OrthoDB" id="312459at2759"/>
<dbReference type="PANTHER" id="PTHR46184">
    <property type="entry name" value="UNCONVENTIONAL MYOSIN-IXB-LIKE PROTEIN"/>
    <property type="match status" value="1"/>
</dbReference>
<feature type="domain" description="Rho-GAP" evidence="19">
    <location>
        <begin position="1621"/>
        <end position="1805"/>
    </location>
</feature>
<evidence type="ECO:0000259" key="17">
    <source>
        <dbReference type="PROSITE" id="PS50081"/>
    </source>
</evidence>
<dbReference type="RefSeq" id="XP_025411893.1">
    <property type="nucleotide sequence ID" value="XM_025556108.1"/>
</dbReference>
<feature type="binding site" evidence="15">
    <location>
        <begin position="236"/>
        <end position="243"/>
    </location>
    <ligand>
        <name>ATP</name>
        <dbReference type="ChEBI" id="CHEBI:30616"/>
    </ligand>
</feature>
<dbReference type="SMART" id="SM00015">
    <property type="entry name" value="IQ"/>
    <property type="match status" value="3"/>
</dbReference>
<dbReference type="GO" id="GO:0051015">
    <property type="term" value="F:actin filament binding"/>
    <property type="evidence" value="ECO:0007669"/>
    <property type="project" value="TreeGrafter"/>
</dbReference>
<evidence type="ECO:0000259" key="18">
    <source>
        <dbReference type="PROSITE" id="PS50200"/>
    </source>
</evidence>
<evidence type="ECO:0000256" key="9">
    <source>
        <dbReference type="ARBA" id="ARBA00022833"/>
    </source>
</evidence>
<evidence type="ECO:0000313" key="22">
    <source>
        <dbReference type="RefSeq" id="XP_025411888.1"/>
    </source>
</evidence>
<dbReference type="Pfam" id="PF00620">
    <property type="entry name" value="RhoGAP"/>
    <property type="match status" value="1"/>
</dbReference>
<dbReference type="InterPro" id="IPR001609">
    <property type="entry name" value="Myosin_head_motor_dom-like"/>
</dbReference>
<dbReference type="GO" id="GO:0009653">
    <property type="term" value="P:anatomical structure morphogenesis"/>
    <property type="evidence" value="ECO:0007669"/>
    <property type="project" value="UniProtKB-ARBA"/>
</dbReference>
<dbReference type="Gene3D" id="3.40.850.10">
    <property type="entry name" value="Kinesin motor domain"/>
    <property type="match status" value="2"/>
</dbReference>
<dbReference type="PROSITE" id="PS50081">
    <property type="entry name" value="ZF_DAG_PE_2"/>
    <property type="match status" value="2"/>
</dbReference>
<dbReference type="InterPro" id="IPR036023">
    <property type="entry name" value="MYSc_Myo9"/>
</dbReference>
<evidence type="ECO:0000259" key="20">
    <source>
        <dbReference type="PROSITE" id="PS51456"/>
    </source>
</evidence>
<dbReference type="RefSeq" id="XP_025411888.1">
    <property type="nucleotide sequence ID" value="XM_025556103.1"/>
</dbReference>
<feature type="region of interest" description="Disordered" evidence="16">
    <location>
        <begin position="1908"/>
        <end position="1928"/>
    </location>
</feature>
<evidence type="ECO:0000313" key="26">
    <source>
        <dbReference type="RefSeq" id="XP_025411893.1"/>
    </source>
</evidence>
<keyword evidence="8" id="KW-0863">Zinc-finger</keyword>
<evidence type="ECO:0000256" key="8">
    <source>
        <dbReference type="ARBA" id="ARBA00022771"/>
    </source>
</evidence>
<evidence type="ECO:0000256" key="13">
    <source>
        <dbReference type="ARBA" id="ARBA00023175"/>
    </source>
</evidence>
<dbReference type="InterPro" id="IPR027417">
    <property type="entry name" value="P-loop_NTPase"/>
</dbReference>
<dbReference type="Gene3D" id="1.10.555.10">
    <property type="entry name" value="Rho GTPase activation protein"/>
    <property type="match status" value="1"/>
</dbReference>
<evidence type="ECO:0000256" key="16">
    <source>
        <dbReference type="SAM" id="MobiDB-lite"/>
    </source>
</evidence>
<dbReference type="Gene3D" id="3.30.60.20">
    <property type="match status" value="2"/>
</dbReference>
<dbReference type="SUPFAM" id="SSF57889">
    <property type="entry name" value="Cysteine-rich domain"/>
    <property type="match status" value="2"/>
</dbReference>
<keyword evidence="14 15" id="KW-0009">Actin-binding</keyword>
<dbReference type="Gene3D" id="3.10.20.90">
    <property type="entry name" value="Phosphatidylinositol 3-kinase Catalytic Subunit, Chain A, domain 1"/>
    <property type="match status" value="1"/>
</dbReference>
<feature type="domain" description="Phorbol-ester/DAG-type" evidence="17">
    <location>
        <begin position="1546"/>
        <end position="1596"/>
    </location>
</feature>
<feature type="compositionally biased region" description="Polar residues" evidence="16">
    <location>
        <begin position="1092"/>
        <end position="1104"/>
    </location>
</feature>
<feature type="domain" description="Myosin motor" evidence="20">
    <location>
        <begin position="142"/>
        <end position="989"/>
    </location>
</feature>
<dbReference type="SMART" id="SM00324">
    <property type="entry name" value="RhoGAP"/>
    <property type="match status" value="1"/>
</dbReference>
<dbReference type="SUPFAM" id="SSF48350">
    <property type="entry name" value="GTPase activation domain, GAP"/>
    <property type="match status" value="1"/>
</dbReference>
<evidence type="ECO:0000313" key="25">
    <source>
        <dbReference type="RefSeq" id="XP_025411892.1"/>
    </source>
</evidence>
<gene>
    <name evidence="22 23 24 25 26 27" type="primary">LOC112684540</name>
</gene>
<dbReference type="PROSITE" id="PS50238">
    <property type="entry name" value="RHOGAP"/>
    <property type="match status" value="1"/>
</dbReference>
<proteinExistence type="inferred from homology"/>
<keyword evidence="21" id="KW-1185">Reference proteome</keyword>
<keyword evidence="9" id="KW-0862">Zinc</keyword>
<dbReference type="PROSITE" id="PS50200">
    <property type="entry name" value="RA"/>
    <property type="match status" value="1"/>
</dbReference>
<dbReference type="InterPro" id="IPR029071">
    <property type="entry name" value="Ubiquitin-like_domsf"/>
</dbReference>
<dbReference type="CDD" id="cd01779">
    <property type="entry name" value="RA_Myosin-IX"/>
    <property type="match status" value="1"/>
</dbReference>
<dbReference type="InterPro" id="IPR008936">
    <property type="entry name" value="Rho_GTPase_activation_prot"/>
</dbReference>
<feature type="region of interest" description="Disordered" evidence="16">
    <location>
        <begin position="1167"/>
        <end position="1191"/>
    </location>
</feature>
<keyword evidence="12 15" id="KW-0518">Myosin</keyword>
<dbReference type="GO" id="GO:0005096">
    <property type="term" value="F:GTPase activator activity"/>
    <property type="evidence" value="ECO:0007669"/>
    <property type="project" value="UniProtKB-KW"/>
</dbReference>
<dbReference type="SUPFAM" id="SSF54236">
    <property type="entry name" value="Ubiquitin-like"/>
    <property type="match status" value="1"/>
</dbReference>
<feature type="domain" description="Ras-associating" evidence="18">
    <location>
        <begin position="6"/>
        <end position="113"/>
    </location>
</feature>
<dbReference type="RefSeq" id="XP_025411890.1">
    <property type="nucleotide sequence ID" value="XM_025556105.1"/>
</dbReference>
<dbReference type="PROSITE" id="PS00479">
    <property type="entry name" value="ZF_DAG_PE_1"/>
    <property type="match status" value="1"/>
</dbReference>
<evidence type="ECO:0000256" key="7">
    <source>
        <dbReference type="ARBA" id="ARBA00022741"/>
    </source>
</evidence>
<dbReference type="InterPro" id="IPR002219">
    <property type="entry name" value="PKC_DAG/PE"/>
</dbReference>
<protein>
    <submittedName>
        <fullName evidence="22 23">Unconventional myosin-IXa-like isoform X1</fullName>
    </submittedName>
</protein>
<evidence type="ECO:0000256" key="3">
    <source>
        <dbReference type="ARBA" id="ARBA00022468"/>
    </source>
</evidence>
<dbReference type="GeneID" id="112684540"/>
<dbReference type="Gene3D" id="1.10.10.820">
    <property type="match status" value="1"/>
</dbReference>
<evidence type="ECO:0000313" key="23">
    <source>
        <dbReference type="RefSeq" id="XP_025411889.1"/>
    </source>
</evidence>
<dbReference type="GO" id="GO:0005737">
    <property type="term" value="C:cytoplasm"/>
    <property type="evidence" value="ECO:0007669"/>
    <property type="project" value="UniProtKB-SubCell"/>
</dbReference>
<keyword evidence="7 15" id="KW-0547">Nucleotide-binding</keyword>
<accession>A0A8B8FLT8</accession>
<evidence type="ECO:0000256" key="6">
    <source>
        <dbReference type="ARBA" id="ARBA00022737"/>
    </source>
</evidence>
<keyword evidence="13 15" id="KW-0505">Motor protein</keyword>
<dbReference type="Gene3D" id="6.20.240.20">
    <property type="match status" value="1"/>
</dbReference>
<dbReference type="Gene3D" id="1.20.120.720">
    <property type="entry name" value="Myosin VI head, motor domain, U50 subdomain"/>
    <property type="match status" value="1"/>
</dbReference>
<dbReference type="Pfam" id="PF00063">
    <property type="entry name" value="Myosin_head"/>
    <property type="match status" value="2"/>
</dbReference>
<keyword evidence="10 15" id="KW-0067">ATP-binding</keyword>
<feature type="region of interest" description="Disordered" evidence="16">
    <location>
        <begin position="1237"/>
        <end position="1272"/>
    </location>
</feature>
<feature type="compositionally biased region" description="Basic and acidic residues" evidence="16">
    <location>
        <begin position="1105"/>
        <end position="1114"/>
    </location>
</feature>
<dbReference type="GO" id="GO:0048513">
    <property type="term" value="P:animal organ development"/>
    <property type="evidence" value="ECO:0007669"/>
    <property type="project" value="UniProtKB-ARBA"/>
</dbReference>
<dbReference type="GO" id="GO:0016459">
    <property type="term" value="C:myosin complex"/>
    <property type="evidence" value="ECO:0007669"/>
    <property type="project" value="UniProtKB-KW"/>
</dbReference>
<comment type="subcellular location">
    <subcellularLocation>
        <location evidence="1">Cytoplasm</location>
    </subcellularLocation>
</comment>
<feature type="region of interest" description="Disordered" evidence="16">
    <location>
        <begin position="1350"/>
        <end position="1382"/>
    </location>
</feature>
<dbReference type="PANTHER" id="PTHR46184:SF5">
    <property type="entry name" value="UNCONVENTIONAL MYOSIN-IXA-LIKE"/>
    <property type="match status" value="1"/>
</dbReference>
<feature type="region of interest" description="Disordered" evidence="16">
    <location>
        <begin position="1090"/>
        <end position="1146"/>
    </location>
</feature>
<dbReference type="FunFam" id="1.10.10.820:FF:000001">
    <property type="entry name" value="Myosin heavy chain"/>
    <property type="match status" value="1"/>
</dbReference>
<dbReference type="Proteomes" id="UP000694846">
    <property type="component" value="Unplaced"/>
</dbReference>
<keyword evidence="11" id="KW-0175">Coiled coil</keyword>
<dbReference type="GO" id="GO:0005524">
    <property type="term" value="F:ATP binding"/>
    <property type="evidence" value="ECO:0007669"/>
    <property type="project" value="UniProtKB-UniRule"/>
</dbReference>
<dbReference type="Pfam" id="PF00788">
    <property type="entry name" value="RA"/>
    <property type="match status" value="1"/>
</dbReference>
<dbReference type="RefSeq" id="XP_025411892.1">
    <property type="nucleotide sequence ID" value="XM_025556107.1"/>
</dbReference>
<evidence type="ECO:0000256" key="12">
    <source>
        <dbReference type="ARBA" id="ARBA00023123"/>
    </source>
</evidence>
<evidence type="ECO:0000256" key="14">
    <source>
        <dbReference type="ARBA" id="ARBA00023203"/>
    </source>
</evidence>
<dbReference type="Gene3D" id="1.20.5.190">
    <property type="match status" value="2"/>
</dbReference>
<dbReference type="CDD" id="cd00029">
    <property type="entry name" value="C1"/>
    <property type="match status" value="1"/>
</dbReference>
<evidence type="ECO:0000313" key="24">
    <source>
        <dbReference type="RefSeq" id="XP_025411890.1"/>
    </source>
</evidence>
<feature type="region of interest" description="Disordered" evidence="16">
    <location>
        <begin position="1521"/>
        <end position="1542"/>
    </location>
</feature>
<dbReference type="InterPro" id="IPR000198">
    <property type="entry name" value="RhoGAP_dom"/>
</dbReference>
<feature type="compositionally biased region" description="Basic and acidic residues" evidence="16">
    <location>
        <begin position="1252"/>
        <end position="1272"/>
    </location>
</feature>
<dbReference type="InterPro" id="IPR046349">
    <property type="entry name" value="C1-like_sf"/>
</dbReference>
<evidence type="ECO:0000256" key="10">
    <source>
        <dbReference type="ARBA" id="ARBA00022840"/>
    </source>
</evidence>
<keyword evidence="5" id="KW-0479">Metal-binding</keyword>
<dbReference type="SUPFAM" id="SSF52540">
    <property type="entry name" value="P-loop containing nucleoside triphosphate hydrolases"/>
    <property type="match status" value="2"/>
</dbReference>
<dbReference type="Pfam" id="PF00130">
    <property type="entry name" value="C1_1"/>
    <property type="match status" value="2"/>
</dbReference>
<dbReference type="GO" id="GO:0035556">
    <property type="term" value="P:intracellular signal transduction"/>
    <property type="evidence" value="ECO:0007669"/>
    <property type="project" value="InterPro"/>
</dbReference>
<evidence type="ECO:0000256" key="15">
    <source>
        <dbReference type="PROSITE-ProRule" id="PRU00782"/>
    </source>
</evidence>
<dbReference type="GO" id="GO:0008270">
    <property type="term" value="F:zinc ion binding"/>
    <property type="evidence" value="ECO:0007669"/>
    <property type="project" value="UniProtKB-KW"/>
</dbReference>
<sequence>MGEGNQRYIVQVFVGALSQCYEALSVEASKQTTSDEIVSCIVERLSLSGGCGNSYSGGFELAEVVGDALGRECKERRLGPTECPVAVMLLWPQPRRHTQQEEYYRFYLREKLSDSLWSDGFTMDPQLIRDYFYRFLYQPQDREYPDLCQLPDLNEQTLLDNLRARFLAGHIYTYVGSILIAVNPFKFHPIYNPKYVKLYQNQRLGTELPPHIFAIADAAYHCMLRERRNQCIVISGESGSGKTESTNFLLHHLTALSQKGSHGSGVEQTILSAGPVLEAFGNAKTAHNNNSSRFGKFIQVNYKENGMVHGAVVQKYLLEKSRICSQGQNERNYHVFYYLLNGASDLEKESLHLHRVEYYNYLNGSGCYTLRNLDEKYEFSRLKQSMEMVGFTPEKQRRLFAVLSAVLLLGNVDFQPRKSAYHHDEAVAVRNPEIVFLISQLLRVKQETLLAALTAKRAKASGETLVINYKLPEAVAARDAMAKCLYGALFDWIVLQVNHALLSKKDTLRDHQGNSIGVLDIFGFEDFGASNSFEQFCINYANEHLQYYFNQHVFKYEQEEYRKEGIKWSDIDFLDNTGCLQMIEGKPNGLLCVLDDQCNFPGSSSDTLLQKFNSVHKENKFYEMPQRKENAFIVKHYAGRVKYQVFEMREKNLDLMRQDIVGVLKNSSMAFVRELVGADPVAVFRWAIVRAFFRGYFSFQEAGRRHRQSRVDGVKASSISLRFRNSLQNDSLIRYTSKFPKTSTSYGGGYVLNVGKKLSSIPNNEQNTYKNQSVFNKLTNLETFNSNKNINKEDLKTLSDCKSADEDKVIERATQIVMKNKSFRPKDRGNKGLKNLQSVKTLAGRIQIQGSISSKARKQPLTVTAQFQMSLNSLMETLNQANPFFIRCIKSNSNKVANMFDHDTVQRQLRYTGMLETVRIRQAGYNVRLSYEEFVQLYRILLPKGLNSNPQDVRNFLQTLNLDRENYQIGESKVFLRECEKSKLDYRLHQQIMASIVTIQRWFRTLLQRRQFLRITWATETLQSWWRMILAQRLVNKMRMDESAAVYIQSVWRKHRVSSWYKNLRQSVITLQAHSRGYLARQKFTKLKNTRKSISAPQITNSKESSQEELHDSESSGGTKGDSESEADPFIQSKTTNNIKDDKFKVPKRKVSARRLRIESNPTDVLKECSVKTDGPTLEGTAFSDSELDDTHMKPPVVWRRRERTSDSSNKRTLLTRTPHVTSEPIAPLRLLNRLRVSNTEPAPESSILNDNELKRRNSDGSTTHTEKIEEPKLTYSPSYELLEWKGTTMFTIAGHRFRKLGRFTPQDKCTYCNKLMDAFLTQGHKCSDCKKLFHTKCIQNGGVLQMPCIQQNGGNRPTNRRKHRKPASAGNKAHITPNLANNQNNSTIGKFSLTGTSEFTDRTDKIISDVRELKMMQDFITKKLYKIEREEVKKPSQVDRIFKQALREFKENLLATYSVANKQGNGQVLNIKYKDLIANFLHVIETVCGNEKIQDDFPVTLCVNAFRGFLNEFMNQNRVDTEKPSKTKRKKEKKQKSEDHINHGGHVLQMSMINIPTACEVCTSFFLWPIERSLVCRNCKLTCHKKCYSRANQECLKDMNSSNMQSKSMIKGKVFGRPLGELDLSMGKVPAVVEGLITIIEMYGMYTEGIYRKPGLTTRVNELKEIIDNSDVSKIELEKYQVHVLASVLKSFLREMPEPLLTFDCYDDFIRAASLSEDRVSTLFNILKKLPKVNYDLMERLVFHLARVALHENVNRMNASSLAIVFAPCVLRTNKLVPAQESLRDIEQQTLCISSIISHQMDKIKSTLADIDTLDTAHHTASHRLSSLRISKVYGPTEGPSKMDEEEKLLVGQIQEIKKEKDFLTSNLPSLRRTNSDDDLLSTDDGSLDDVDATTLGCRKAKLKNTTKKAKRSNNNTLDSDEDPIMV</sequence>
<dbReference type="FunFam" id="3.40.850.10:FF:000008">
    <property type="entry name" value="Putative unconventional myosin-IXa"/>
    <property type="match status" value="1"/>
</dbReference>
<keyword evidence="3" id="KW-0343">GTPase activation</keyword>
<dbReference type="PRINTS" id="PR00193">
    <property type="entry name" value="MYOSINHEAVY"/>
</dbReference>
<dbReference type="GO" id="GO:0005884">
    <property type="term" value="C:actin filament"/>
    <property type="evidence" value="ECO:0007669"/>
    <property type="project" value="TreeGrafter"/>
</dbReference>
<name>A0A8B8FLT8_9HEMI</name>
<evidence type="ECO:0000256" key="11">
    <source>
        <dbReference type="ARBA" id="ARBA00023054"/>
    </source>
</evidence>
<evidence type="ECO:0000256" key="4">
    <source>
        <dbReference type="ARBA" id="ARBA00022490"/>
    </source>
</evidence>
<dbReference type="SMART" id="SM00242">
    <property type="entry name" value="MYSc"/>
    <property type="match status" value="1"/>
</dbReference>
<comment type="similarity">
    <text evidence="2 15">Belongs to the TRAFAC class myosin-kinesin ATPase superfamily. Myosin family.</text>
</comment>
<dbReference type="SMART" id="SM00314">
    <property type="entry name" value="RA"/>
    <property type="match status" value="1"/>
</dbReference>
<reference evidence="22 23" key="1">
    <citation type="submission" date="2025-04" db="UniProtKB">
        <authorList>
            <consortium name="RefSeq"/>
        </authorList>
    </citation>
    <scope>IDENTIFICATION</scope>
    <source>
        <tissue evidence="22 23">Whole body</tissue>
    </source>
</reference>
<keyword evidence="6" id="KW-0677">Repeat</keyword>
<dbReference type="Pfam" id="PF00612">
    <property type="entry name" value="IQ"/>
    <property type="match status" value="3"/>
</dbReference>
<evidence type="ECO:0000313" key="21">
    <source>
        <dbReference type="Proteomes" id="UP000694846"/>
    </source>
</evidence>
<dbReference type="GO" id="GO:0048731">
    <property type="term" value="P:system development"/>
    <property type="evidence" value="ECO:0007669"/>
    <property type="project" value="UniProtKB-ARBA"/>
</dbReference>
<dbReference type="SMART" id="SM00109">
    <property type="entry name" value="C1"/>
    <property type="match status" value="2"/>
</dbReference>
<dbReference type="CDD" id="cd01385">
    <property type="entry name" value="MYSc_Myo9"/>
    <property type="match status" value="1"/>
</dbReference>
<dbReference type="InterPro" id="IPR036961">
    <property type="entry name" value="Kinesin_motor_dom_sf"/>
</dbReference>
<dbReference type="InterPro" id="IPR000159">
    <property type="entry name" value="RA_dom"/>
</dbReference>
<evidence type="ECO:0000256" key="1">
    <source>
        <dbReference type="ARBA" id="ARBA00004496"/>
    </source>
</evidence>
<dbReference type="GO" id="GO:0009888">
    <property type="term" value="P:tissue development"/>
    <property type="evidence" value="ECO:0007669"/>
    <property type="project" value="UniProtKB-ARBA"/>
</dbReference>
<keyword evidence="4" id="KW-0963">Cytoplasm</keyword>
<feature type="region of interest" description="Actin-binding" evidence="15">
    <location>
        <begin position="871"/>
        <end position="893"/>
    </location>
</feature>
<dbReference type="RefSeq" id="XP_025411889.1">
    <property type="nucleotide sequence ID" value="XM_025556104.1"/>
</dbReference>
<dbReference type="RefSeq" id="XP_025411894.1">
    <property type="nucleotide sequence ID" value="XM_025556109.1"/>
</dbReference>
<evidence type="ECO:0000256" key="5">
    <source>
        <dbReference type="ARBA" id="ARBA00022723"/>
    </source>
</evidence>
<dbReference type="PROSITE" id="PS50096">
    <property type="entry name" value="IQ"/>
    <property type="match status" value="2"/>
</dbReference>
<organism evidence="21 23">
    <name type="scientific">Sipha flava</name>
    <name type="common">yellow sugarcane aphid</name>
    <dbReference type="NCBI Taxonomy" id="143950"/>
    <lineage>
        <taxon>Eukaryota</taxon>
        <taxon>Metazoa</taxon>
        <taxon>Ecdysozoa</taxon>
        <taxon>Arthropoda</taxon>
        <taxon>Hexapoda</taxon>
        <taxon>Insecta</taxon>
        <taxon>Pterygota</taxon>
        <taxon>Neoptera</taxon>
        <taxon>Paraneoptera</taxon>
        <taxon>Hemiptera</taxon>
        <taxon>Sternorrhyncha</taxon>
        <taxon>Aphidomorpha</taxon>
        <taxon>Aphidoidea</taxon>
        <taxon>Aphididae</taxon>
        <taxon>Sipha</taxon>
    </lineage>
</organism>
<dbReference type="InterPro" id="IPR046987">
    <property type="entry name" value="Myo9"/>
</dbReference>
<feature type="domain" description="Phorbol-ester/DAG-type" evidence="17">
    <location>
        <begin position="1295"/>
        <end position="1349"/>
    </location>
</feature>
<dbReference type="InterPro" id="IPR000048">
    <property type="entry name" value="IQ_motif_EF-hand-BS"/>
</dbReference>
<evidence type="ECO:0000313" key="27">
    <source>
        <dbReference type="RefSeq" id="XP_025411894.1"/>
    </source>
</evidence>
<evidence type="ECO:0000256" key="2">
    <source>
        <dbReference type="ARBA" id="ARBA00008314"/>
    </source>
</evidence>
<evidence type="ECO:0000259" key="19">
    <source>
        <dbReference type="PROSITE" id="PS50238"/>
    </source>
</evidence>
<dbReference type="PROSITE" id="PS51456">
    <property type="entry name" value="MYOSIN_MOTOR"/>
    <property type="match status" value="1"/>
</dbReference>
<dbReference type="GO" id="GO:0000146">
    <property type="term" value="F:microfilament motor activity"/>
    <property type="evidence" value="ECO:0007669"/>
    <property type="project" value="InterPro"/>
</dbReference>
<dbReference type="Gene3D" id="1.20.58.530">
    <property type="match status" value="2"/>
</dbReference>